<keyword evidence="2" id="KW-1185">Reference proteome</keyword>
<dbReference type="Gene3D" id="3.40.50.410">
    <property type="entry name" value="von Willebrand factor, type A domain"/>
    <property type="match status" value="1"/>
</dbReference>
<accession>A0A8B7J591</accession>
<dbReference type="FunFam" id="3.40.50.410:FF:000021">
    <property type="entry name" value="Collagen, type VI, alpha 3"/>
    <property type="match status" value="1"/>
</dbReference>
<sequence>MNGNEFQKVKDFLNRTLDAFAISYKYSADRVAVVSHGLPEAKRNEMKSEFGLLSYNTKDLMKAYVTKSIQQFNGEPAVGSAMEWMIKNIFLKATSSRKHKVIIVVSAGETSEWNKEMLKKAALEAKCRGYALFVISAGQSYNSYELEELASVPLAQHLIQLGRIHKPELDYAAKLINVFVHLLRSSSNSYPPENLKERCSTLSLQRADLLVMEPRLLMTGN</sequence>
<organism evidence="2 3">
    <name type="scientific">Apteryx mantelli</name>
    <name type="common">North Island brown kiwi</name>
    <dbReference type="NCBI Taxonomy" id="2696672"/>
    <lineage>
        <taxon>Eukaryota</taxon>
        <taxon>Metazoa</taxon>
        <taxon>Chordata</taxon>
        <taxon>Craniata</taxon>
        <taxon>Vertebrata</taxon>
        <taxon>Euteleostomi</taxon>
        <taxon>Archelosauria</taxon>
        <taxon>Archosauria</taxon>
        <taxon>Dinosauria</taxon>
        <taxon>Saurischia</taxon>
        <taxon>Theropoda</taxon>
        <taxon>Coelurosauria</taxon>
        <taxon>Aves</taxon>
        <taxon>Palaeognathae</taxon>
        <taxon>Apterygiformes</taxon>
        <taxon>Apterygidae</taxon>
        <taxon>Apteryx</taxon>
    </lineage>
</organism>
<dbReference type="KEGG" id="aam:106491213"/>
<reference evidence="2" key="1">
    <citation type="submission" date="2025-05" db="UniProtKB">
        <authorList>
            <consortium name="RefSeq"/>
        </authorList>
    </citation>
    <scope>NUCLEOTIDE SEQUENCE [LARGE SCALE GENOMIC DNA]</scope>
</reference>
<dbReference type="GeneID" id="106491213"/>
<dbReference type="AlphaFoldDB" id="A0A8B7J591"/>
<name>A0A8B7J591_9AVES</name>
<feature type="domain" description="VWFA" evidence="1">
    <location>
        <begin position="1"/>
        <end position="179"/>
    </location>
</feature>
<dbReference type="CDD" id="cd01450">
    <property type="entry name" value="vWFA_subfamily_ECM"/>
    <property type="match status" value="1"/>
</dbReference>
<dbReference type="PROSITE" id="PS50234">
    <property type="entry name" value="VWFA"/>
    <property type="match status" value="1"/>
</dbReference>
<dbReference type="InterPro" id="IPR036465">
    <property type="entry name" value="vWFA_dom_sf"/>
</dbReference>
<evidence type="ECO:0000313" key="3">
    <source>
        <dbReference type="RefSeq" id="XP_013806216.1"/>
    </source>
</evidence>
<dbReference type="PANTHER" id="PTHR24020">
    <property type="entry name" value="COLLAGEN ALPHA"/>
    <property type="match status" value="1"/>
</dbReference>
<dbReference type="RefSeq" id="XP_013806216.1">
    <property type="nucleotide sequence ID" value="XM_013950762.2"/>
</dbReference>
<evidence type="ECO:0000313" key="2">
    <source>
        <dbReference type="Proteomes" id="UP001652627"/>
    </source>
</evidence>
<reference evidence="3" key="2">
    <citation type="submission" date="2025-08" db="UniProtKB">
        <authorList>
            <consortium name="RefSeq"/>
        </authorList>
    </citation>
    <scope>IDENTIFICATION</scope>
    <source>
        <tissue evidence="3">Blood</tissue>
    </source>
</reference>
<dbReference type="InterPro" id="IPR050525">
    <property type="entry name" value="ECM_Assembly_Org"/>
</dbReference>
<dbReference type="SMART" id="SM00327">
    <property type="entry name" value="VWA"/>
    <property type="match status" value="1"/>
</dbReference>
<dbReference type="SUPFAM" id="SSF53300">
    <property type="entry name" value="vWA-like"/>
    <property type="match status" value="1"/>
</dbReference>
<gene>
    <name evidence="3" type="primary">LOC106491213</name>
</gene>
<proteinExistence type="predicted"/>
<evidence type="ECO:0000259" key="1">
    <source>
        <dbReference type="PROSITE" id="PS50234"/>
    </source>
</evidence>
<protein>
    <submittedName>
        <fullName evidence="3">Collagen alpha-6(VI) chain-like</fullName>
    </submittedName>
</protein>
<dbReference type="Pfam" id="PF00092">
    <property type="entry name" value="VWA"/>
    <property type="match status" value="1"/>
</dbReference>
<dbReference type="Proteomes" id="UP001652627">
    <property type="component" value="Chromosome 2"/>
</dbReference>
<dbReference type="InterPro" id="IPR002035">
    <property type="entry name" value="VWF_A"/>
</dbReference>